<evidence type="ECO:0000313" key="3">
    <source>
        <dbReference type="Proteomes" id="UP000655759"/>
    </source>
</evidence>
<gene>
    <name evidence="2" type="ORF">NUZ5A_50353</name>
</gene>
<dbReference type="InterPro" id="IPR011635">
    <property type="entry name" value="CARDB"/>
</dbReference>
<dbReference type="Gene3D" id="2.60.40.10">
    <property type="entry name" value="Immunoglobulins"/>
    <property type="match status" value="1"/>
</dbReference>
<dbReference type="Proteomes" id="UP000655759">
    <property type="component" value="Unassembled WGS sequence"/>
</dbReference>
<dbReference type="AlphaFoldDB" id="A0A812F4N6"/>
<evidence type="ECO:0000259" key="1">
    <source>
        <dbReference type="Pfam" id="PF07705"/>
    </source>
</evidence>
<accession>A0A812F4N6</accession>
<dbReference type="Pfam" id="PF07705">
    <property type="entry name" value="CARDB"/>
    <property type="match status" value="1"/>
</dbReference>
<evidence type="ECO:0000313" key="2">
    <source>
        <dbReference type="EMBL" id="CAE6495020.1"/>
    </source>
</evidence>
<name>A0A812F4N6_9ARCH</name>
<feature type="domain" description="CARDB" evidence="1">
    <location>
        <begin position="141"/>
        <end position="223"/>
    </location>
</feature>
<reference evidence="2" key="1">
    <citation type="submission" date="2021-02" db="EMBL/GenBank/DDBJ databases">
        <authorList>
            <person name="Han P."/>
        </authorList>
    </citation>
    <scope>NUCLEOTIDE SEQUENCE</scope>
    <source>
        <strain evidence="2">Candidatus Nitrosotenuis uzonensis 5A</strain>
    </source>
</reference>
<dbReference type="EMBL" id="CAJNAQ010000005">
    <property type="protein sequence ID" value="CAE6495020.1"/>
    <property type="molecule type" value="Genomic_DNA"/>
</dbReference>
<sequence>MKQLLAGILVLFLLLPVAQSFAQVTNTPSTLGVKLTSTQPFIFKNDEGYTVVIGEVENTRSFAVNNVKIWVGFYSSTTTAPGGQPPLETVTGTSLLDVIPPNSKSPFIVMSSTPNSNISEVNINVLGFNSVSSKQQLLEISAPSASVGNTVKVTAEITNKGQQDSIDTNVHLIAYDAFNPPRIVGIETATVDRITKGSSERITFDAKMDYRATSFKLVAESDNYQSKITGIPKVTLDSITKLITIGNVRITESGNQTSEVRVGTPVQISSDLSIQFGAKTSQQQGYVYYAQVKQFGDKAPVEFLGFYEGVFDSAQPQTAVVTWVPENEGAFFVEAYVWDMDGVALAAPSKTISIILVKP</sequence>
<comment type="caution">
    <text evidence="2">The sequence shown here is derived from an EMBL/GenBank/DDBJ whole genome shotgun (WGS) entry which is preliminary data.</text>
</comment>
<protein>
    <recommendedName>
        <fullName evidence="1">CARDB domain-containing protein</fullName>
    </recommendedName>
</protein>
<proteinExistence type="predicted"/>
<dbReference type="RefSeq" id="WP_205099290.1">
    <property type="nucleotide sequence ID" value="NZ_CAJNAQ010000005.1"/>
</dbReference>
<dbReference type="InterPro" id="IPR013783">
    <property type="entry name" value="Ig-like_fold"/>
</dbReference>
<organism evidence="2 3">
    <name type="scientific">Candidatus Nitrosotenuis uzonensis</name>
    <dbReference type="NCBI Taxonomy" id="1407055"/>
    <lineage>
        <taxon>Archaea</taxon>
        <taxon>Nitrososphaerota</taxon>
        <taxon>Candidatus Nitrosotenuis</taxon>
    </lineage>
</organism>